<accession>A0ABV9KWX9</accession>
<dbReference type="InterPro" id="IPR046110">
    <property type="entry name" value="DUF6047"/>
</dbReference>
<gene>
    <name evidence="2" type="ORF">ACFO6W_13435</name>
</gene>
<dbReference type="EMBL" id="JBHSGN010000078">
    <property type="protein sequence ID" value="MFC4674700.1"/>
    <property type="molecule type" value="Genomic_DNA"/>
</dbReference>
<keyword evidence="3" id="KW-1185">Reference proteome</keyword>
<evidence type="ECO:0000256" key="1">
    <source>
        <dbReference type="SAM" id="MobiDB-lite"/>
    </source>
</evidence>
<feature type="compositionally biased region" description="Basic residues" evidence="1">
    <location>
        <begin position="452"/>
        <end position="466"/>
    </location>
</feature>
<evidence type="ECO:0000313" key="3">
    <source>
        <dbReference type="Proteomes" id="UP001596023"/>
    </source>
</evidence>
<organism evidence="2 3">
    <name type="scientific">Dysgonomonas termitidis</name>
    <dbReference type="NCBI Taxonomy" id="1516126"/>
    <lineage>
        <taxon>Bacteria</taxon>
        <taxon>Pseudomonadati</taxon>
        <taxon>Bacteroidota</taxon>
        <taxon>Bacteroidia</taxon>
        <taxon>Bacteroidales</taxon>
        <taxon>Dysgonomonadaceae</taxon>
        <taxon>Dysgonomonas</taxon>
    </lineage>
</organism>
<sequence length="466" mass="53048">MSVENPKNGYDGYNAIETDKGVLLFSRTKGGSRLFHDCMALFMDNLYNPLCNNTYFNIHYIESDNPSLREKCDIPLKFPDKHLPLQFPLKDECFTDTGVLQDSIGIKINGWEPNPEQIQRITNHVDGVHIPVRGDTFHISTLQEIVDGISYNRVLLNGAMPDFKYEKEFLELVKKMEGCSGATANKLMQDIKELASGILKRDYPDIRKEAAIPLKERRYGEYDHLRKDGPGCYNAIETDNGVLLFSRTAEGKELFQKNLETYLDNFYNPVCDHTIFNLHYLECDSGVLRGMSDLAIRFPMVQQAGFPPDRSFFLDKSVLQYSLQEAKFSWNAEPYAADGLINNIWDGKHLPVKLDGDTCNISVLKEIASMEFYYFTSLSGLAGHGILGIDQMPGFRYKDDFRELAGKALDFSGHIHEYKVLGAMRDKANEILKRDYPDIRKSNMPSVENKKPVVHKPPQNKKGRGL</sequence>
<evidence type="ECO:0000313" key="2">
    <source>
        <dbReference type="EMBL" id="MFC4674700.1"/>
    </source>
</evidence>
<proteinExistence type="predicted"/>
<name>A0ABV9KWX9_9BACT</name>
<comment type="caution">
    <text evidence="2">The sequence shown here is derived from an EMBL/GenBank/DDBJ whole genome shotgun (WGS) entry which is preliminary data.</text>
</comment>
<dbReference type="RefSeq" id="WP_379997247.1">
    <property type="nucleotide sequence ID" value="NZ_JBHSGN010000078.1"/>
</dbReference>
<protein>
    <submittedName>
        <fullName evidence="2">DUF6047 family protein</fullName>
    </submittedName>
</protein>
<feature type="region of interest" description="Disordered" evidence="1">
    <location>
        <begin position="441"/>
        <end position="466"/>
    </location>
</feature>
<dbReference type="Proteomes" id="UP001596023">
    <property type="component" value="Unassembled WGS sequence"/>
</dbReference>
<reference evidence="3" key="1">
    <citation type="journal article" date="2019" name="Int. J. Syst. Evol. Microbiol.">
        <title>The Global Catalogue of Microorganisms (GCM) 10K type strain sequencing project: providing services to taxonomists for standard genome sequencing and annotation.</title>
        <authorList>
            <consortium name="The Broad Institute Genomics Platform"/>
            <consortium name="The Broad Institute Genome Sequencing Center for Infectious Disease"/>
            <person name="Wu L."/>
            <person name="Ma J."/>
        </authorList>
    </citation>
    <scope>NUCLEOTIDE SEQUENCE [LARGE SCALE GENOMIC DNA]</scope>
    <source>
        <strain evidence="3">CCUG 66188</strain>
    </source>
</reference>
<dbReference type="Pfam" id="PF19513">
    <property type="entry name" value="DUF6047"/>
    <property type="match status" value="2"/>
</dbReference>